<dbReference type="PROSITE" id="PS50106">
    <property type="entry name" value="PDZ"/>
    <property type="match status" value="1"/>
</dbReference>
<proteinExistence type="predicted"/>
<evidence type="ECO:0000256" key="1">
    <source>
        <dbReference type="SAM" id="MobiDB-lite"/>
    </source>
</evidence>
<evidence type="ECO:0000313" key="3">
    <source>
        <dbReference type="EMBL" id="PIO67277.1"/>
    </source>
</evidence>
<dbReference type="Gene3D" id="2.30.42.10">
    <property type="match status" value="1"/>
</dbReference>
<gene>
    <name evidence="3" type="ORF">TELCIR_10978</name>
</gene>
<accession>A0A2G9UAK2</accession>
<keyword evidence="4" id="KW-1185">Reference proteome</keyword>
<feature type="compositionally biased region" description="Basic and acidic residues" evidence="1">
    <location>
        <begin position="161"/>
        <end position="184"/>
    </location>
</feature>
<dbReference type="SUPFAM" id="SSF50156">
    <property type="entry name" value="PDZ domain-like"/>
    <property type="match status" value="1"/>
</dbReference>
<evidence type="ECO:0000259" key="2">
    <source>
        <dbReference type="PROSITE" id="PS50106"/>
    </source>
</evidence>
<dbReference type="SMART" id="SM00228">
    <property type="entry name" value="PDZ"/>
    <property type="match status" value="1"/>
</dbReference>
<feature type="region of interest" description="Disordered" evidence="1">
    <location>
        <begin position="151"/>
        <end position="184"/>
    </location>
</feature>
<evidence type="ECO:0000313" key="4">
    <source>
        <dbReference type="Proteomes" id="UP000230423"/>
    </source>
</evidence>
<reference evidence="3 4" key="1">
    <citation type="submission" date="2015-09" db="EMBL/GenBank/DDBJ databases">
        <title>Draft genome of the parasitic nematode Teladorsagia circumcincta isolate WARC Sus (inbred).</title>
        <authorList>
            <person name="Mitreva M."/>
        </authorList>
    </citation>
    <scope>NUCLEOTIDE SEQUENCE [LARGE SCALE GENOMIC DNA]</scope>
    <source>
        <strain evidence="3 4">S</strain>
    </source>
</reference>
<protein>
    <recommendedName>
        <fullName evidence="2">PDZ domain-containing protein</fullName>
    </recommendedName>
</protein>
<dbReference type="AlphaFoldDB" id="A0A2G9UAK2"/>
<dbReference type="InterPro" id="IPR001478">
    <property type="entry name" value="PDZ"/>
</dbReference>
<name>A0A2G9UAK2_TELCI</name>
<sequence>MIYDCDDAEEATYVTFAAMAYLRRQAAQSIPEAVIMETVTVRMARGDRGTSWGFGVTEAPNRDVIIVNVVGGSLADRAGLRDGDIIDQLEGLGNLDINAVDRLLVTSRDKIELVVHRLTSASAFNKKWHLFDNVVKVKIFQEDQSYTGDKLKEGAVATKEATQKAKQSAEAEKGGEADKKEQKS</sequence>
<organism evidence="3 4">
    <name type="scientific">Teladorsagia circumcincta</name>
    <name type="common">Brown stomach worm</name>
    <name type="synonym">Ostertagia circumcincta</name>
    <dbReference type="NCBI Taxonomy" id="45464"/>
    <lineage>
        <taxon>Eukaryota</taxon>
        <taxon>Metazoa</taxon>
        <taxon>Ecdysozoa</taxon>
        <taxon>Nematoda</taxon>
        <taxon>Chromadorea</taxon>
        <taxon>Rhabditida</taxon>
        <taxon>Rhabditina</taxon>
        <taxon>Rhabditomorpha</taxon>
        <taxon>Strongyloidea</taxon>
        <taxon>Trichostrongylidae</taxon>
        <taxon>Teladorsagia</taxon>
    </lineage>
</organism>
<dbReference type="Proteomes" id="UP000230423">
    <property type="component" value="Unassembled WGS sequence"/>
</dbReference>
<feature type="domain" description="PDZ" evidence="2">
    <location>
        <begin position="40"/>
        <end position="119"/>
    </location>
</feature>
<dbReference type="EMBL" id="KZ347705">
    <property type="protein sequence ID" value="PIO67277.1"/>
    <property type="molecule type" value="Genomic_DNA"/>
</dbReference>
<dbReference type="InterPro" id="IPR036034">
    <property type="entry name" value="PDZ_sf"/>
</dbReference>
<dbReference type="OrthoDB" id="44841at2759"/>